<dbReference type="InterPro" id="IPR036388">
    <property type="entry name" value="WH-like_DNA-bd_sf"/>
</dbReference>
<keyword evidence="3" id="KW-0804">Transcription</keyword>
<dbReference type="EMBL" id="SUMC01000010">
    <property type="protein sequence ID" value="TKA11121.1"/>
    <property type="molecule type" value="Genomic_DNA"/>
</dbReference>
<gene>
    <name evidence="5" type="ORF">FCI23_13895</name>
</gene>
<proteinExistence type="predicted"/>
<dbReference type="Gene3D" id="1.20.120.530">
    <property type="entry name" value="GntR ligand-binding domain-like"/>
    <property type="match status" value="1"/>
</dbReference>
<dbReference type="PANTHER" id="PTHR43537">
    <property type="entry name" value="TRANSCRIPTIONAL REGULATOR, GNTR FAMILY"/>
    <property type="match status" value="1"/>
</dbReference>
<dbReference type="OrthoDB" id="8664638at2"/>
<dbReference type="Proteomes" id="UP000305778">
    <property type="component" value="Unassembled WGS sequence"/>
</dbReference>
<dbReference type="SUPFAM" id="SSF48008">
    <property type="entry name" value="GntR ligand-binding domain-like"/>
    <property type="match status" value="1"/>
</dbReference>
<evidence type="ECO:0000313" key="6">
    <source>
        <dbReference type="Proteomes" id="UP000305778"/>
    </source>
</evidence>
<dbReference type="Pfam" id="PF00392">
    <property type="entry name" value="GntR"/>
    <property type="match status" value="1"/>
</dbReference>
<dbReference type="SMART" id="SM00895">
    <property type="entry name" value="FCD"/>
    <property type="match status" value="1"/>
</dbReference>
<dbReference type="Pfam" id="PF07729">
    <property type="entry name" value="FCD"/>
    <property type="match status" value="1"/>
</dbReference>
<feature type="domain" description="HTH gntR-type" evidence="4">
    <location>
        <begin position="7"/>
        <end position="74"/>
    </location>
</feature>
<dbReference type="InterPro" id="IPR008920">
    <property type="entry name" value="TF_FadR/GntR_C"/>
</dbReference>
<evidence type="ECO:0000313" key="5">
    <source>
        <dbReference type="EMBL" id="TKA11121.1"/>
    </source>
</evidence>
<keyword evidence="2" id="KW-0238">DNA-binding</keyword>
<dbReference type="Gene3D" id="1.10.10.10">
    <property type="entry name" value="Winged helix-like DNA-binding domain superfamily/Winged helix DNA-binding domain"/>
    <property type="match status" value="1"/>
</dbReference>
<dbReference type="AlphaFoldDB" id="A0A4U0SRZ5"/>
<dbReference type="CDD" id="cd07377">
    <property type="entry name" value="WHTH_GntR"/>
    <property type="match status" value="1"/>
</dbReference>
<comment type="caution">
    <text evidence="5">The sequence shown here is derived from an EMBL/GenBank/DDBJ whole genome shotgun (WGS) entry which is preliminary data.</text>
</comment>
<dbReference type="GO" id="GO:0003700">
    <property type="term" value="F:DNA-binding transcription factor activity"/>
    <property type="evidence" value="ECO:0007669"/>
    <property type="project" value="InterPro"/>
</dbReference>
<dbReference type="PROSITE" id="PS50949">
    <property type="entry name" value="HTH_GNTR"/>
    <property type="match status" value="1"/>
</dbReference>
<dbReference type="SMART" id="SM00345">
    <property type="entry name" value="HTH_GNTR"/>
    <property type="match status" value="1"/>
</dbReference>
<reference evidence="5 6" key="1">
    <citation type="submission" date="2019-04" db="EMBL/GenBank/DDBJ databases">
        <title>Streptomyces oryziradicis sp. nov., a novel actinomycete isolated from rhizosphere soil of rice (Oryza sativa L.).</title>
        <authorList>
            <person name="Li C."/>
        </authorList>
    </citation>
    <scope>NUCLEOTIDE SEQUENCE [LARGE SCALE GENOMIC DNA]</scope>
    <source>
        <strain evidence="5 6">NEAU-C40</strain>
    </source>
</reference>
<keyword evidence="6" id="KW-1185">Reference proteome</keyword>
<evidence type="ECO:0000256" key="2">
    <source>
        <dbReference type="ARBA" id="ARBA00023125"/>
    </source>
</evidence>
<evidence type="ECO:0000259" key="4">
    <source>
        <dbReference type="PROSITE" id="PS50949"/>
    </source>
</evidence>
<dbReference type="GO" id="GO:0003677">
    <property type="term" value="F:DNA binding"/>
    <property type="evidence" value="ECO:0007669"/>
    <property type="project" value="UniProtKB-KW"/>
</dbReference>
<dbReference type="PANTHER" id="PTHR43537:SF45">
    <property type="entry name" value="GNTR FAMILY REGULATORY PROTEIN"/>
    <property type="match status" value="1"/>
</dbReference>
<dbReference type="InterPro" id="IPR000524">
    <property type="entry name" value="Tscrpt_reg_HTH_GntR"/>
</dbReference>
<sequence>MTSVGRGSLRDLAYEALKKRIIQVDLRPGQRIVERDLADELKVSRIPLREALRLLAAEGLVVLVPHRGALVSPFTPTDVRDLFDIRESVEVLAARLAAERADEHNLGPLTRCLESARAATESGDEAEIAVVNARFHAEIVALSDNALLETMMRPLNARMEWLFRLTSDRDPHQQCAEHTELYEAIAAADPARTAEVALRHVVSGRDTALRLAAGWAVTETDPVKITHGRRRRPS</sequence>
<name>A0A4U0SRZ5_9ACTN</name>
<protein>
    <submittedName>
        <fullName evidence="5">GntR family transcriptional regulator</fullName>
    </submittedName>
</protein>
<accession>A0A4U0SRZ5</accession>
<dbReference type="RefSeq" id="WP_136724043.1">
    <property type="nucleotide sequence ID" value="NZ_SUMC01000010.1"/>
</dbReference>
<keyword evidence="1" id="KW-0805">Transcription regulation</keyword>
<dbReference type="SUPFAM" id="SSF46785">
    <property type="entry name" value="Winged helix' DNA-binding domain"/>
    <property type="match status" value="1"/>
</dbReference>
<evidence type="ECO:0000256" key="1">
    <source>
        <dbReference type="ARBA" id="ARBA00023015"/>
    </source>
</evidence>
<dbReference type="PRINTS" id="PR00035">
    <property type="entry name" value="HTHGNTR"/>
</dbReference>
<organism evidence="5 6">
    <name type="scientific">Actinacidiphila oryziradicis</name>
    <dbReference type="NCBI Taxonomy" id="2571141"/>
    <lineage>
        <taxon>Bacteria</taxon>
        <taxon>Bacillati</taxon>
        <taxon>Actinomycetota</taxon>
        <taxon>Actinomycetes</taxon>
        <taxon>Kitasatosporales</taxon>
        <taxon>Streptomycetaceae</taxon>
        <taxon>Actinacidiphila</taxon>
    </lineage>
</organism>
<evidence type="ECO:0000256" key="3">
    <source>
        <dbReference type="ARBA" id="ARBA00023163"/>
    </source>
</evidence>
<dbReference type="InterPro" id="IPR036390">
    <property type="entry name" value="WH_DNA-bd_sf"/>
</dbReference>
<dbReference type="InterPro" id="IPR011711">
    <property type="entry name" value="GntR_C"/>
</dbReference>